<reference evidence="2" key="1">
    <citation type="submission" date="2023-07" db="EMBL/GenBank/DDBJ databases">
        <title>Description of three actinobacteria isolated from air of manufacturing shop in a pharmaceutical factory.</title>
        <authorList>
            <person name="Zhang D.-F."/>
        </authorList>
    </citation>
    <scope>NUCLEOTIDE SEQUENCE [LARGE SCALE GENOMIC DNA]</scope>
    <source>
        <strain evidence="2">CCTCC AB 207010</strain>
    </source>
</reference>
<dbReference type="RefSeq" id="WP_310537314.1">
    <property type="nucleotide sequence ID" value="NZ_BAAAOC010000089.1"/>
</dbReference>
<evidence type="ECO:0000313" key="1">
    <source>
        <dbReference type="EMBL" id="MDR5711934.1"/>
    </source>
</evidence>
<dbReference type="SUPFAM" id="SSF54506">
    <property type="entry name" value="Diaminopimelate epimerase-like"/>
    <property type="match status" value="1"/>
</dbReference>
<dbReference type="NCBIfam" id="TIGR00654">
    <property type="entry name" value="PhzF_family"/>
    <property type="match status" value="1"/>
</dbReference>
<comment type="caution">
    <text evidence="1">The sequence shown here is derived from an EMBL/GenBank/DDBJ whole genome shotgun (WGS) entry which is preliminary data.</text>
</comment>
<dbReference type="Pfam" id="PF02567">
    <property type="entry name" value="PhzC-PhzF"/>
    <property type="match status" value="1"/>
</dbReference>
<dbReference type="PANTHER" id="PTHR13774:SF32">
    <property type="entry name" value="ANTISENSE-ENHANCING SEQUENCE 1"/>
    <property type="match status" value="1"/>
</dbReference>
<proteinExistence type="predicted"/>
<keyword evidence="2" id="KW-1185">Reference proteome</keyword>
<name>A0ABU1FTH0_9MICC</name>
<dbReference type="EMBL" id="JAVKGT010000015">
    <property type="protein sequence ID" value="MDR5711934.1"/>
    <property type="molecule type" value="Genomic_DNA"/>
</dbReference>
<organism evidence="1 2">
    <name type="scientific">Nesterenkonia flava</name>
    <dbReference type="NCBI Taxonomy" id="469799"/>
    <lineage>
        <taxon>Bacteria</taxon>
        <taxon>Bacillati</taxon>
        <taxon>Actinomycetota</taxon>
        <taxon>Actinomycetes</taxon>
        <taxon>Micrococcales</taxon>
        <taxon>Micrococcaceae</taxon>
        <taxon>Nesterenkonia</taxon>
    </lineage>
</organism>
<sequence>MSSGRLRTDGPTRAFRQVDVFAEGAFSGNPVAVIDSAEDLSDEQMRTISRWTNLSECTFLLPPENAEADYRVRIFALDTELPFAGHPTLGTARAWLDLGGIPRQSGTVIQECGVGLVQVRLAGEFLAFAAPPLRRSGPLAHQDGLTVHQVLGLRPDQVLDAAWVDNGPGWCAVLVDSVETLLDVRPNPGALRADGPQALGVAALGAENDDVALHVRAFFPDGAGSLVEDPVTGSLNASLAQWLTGTGRLNAPYTASQGTVIGRNGRVSIEAEGETLWVGGRAQVRVTGTVVTG</sequence>
<dbReference type="Gene3D" id="3.10.310.10">
    <property type="entry name" value="Diaminopimelate Epimerase, Chain A, domain 1"/>
    <property type="match status" value="2"/>
</dbReference>
<protein>
    <submittedName>
        <fullName evidence="1">PhzF family phenazine biosynthesis protein</fullName>
    </submittedName>
</protein>
<dbReference type="PANTHER" id="PTHR13774">
    <property type="entry name" value="PHENAZINE BIOSYNTHESIS PROTEIN"/>
    <property type="match status" value="1"/>
</dbReference>
<dbReference type="Proteomes" id="UP001260872">
    <property type="component" value="Unassembled WGS sequence"/>
</dbReference>
<evidence type="ECO:0000313" key="2">
    <source>
        <dbReference type="Proteomes" id="UP001260872"/>
    </source>
</evidence>
<dbReference type="PIRSF" id="PIRSF016184">
    <property type="entry name" value="PhzC_PhzF"/>
    <property type="match status" value="1"/>
</dbReference>
<accession>A0ABU1FTH0</accession>
<dbReference type="InterPro" id="IPR003719">
    <property type="entry name" value="Phenazine_PhzF-like"/>
</dbReference>
<gene>
    <name evidence="1" type="ORF">RH857_07275</name>
</gene>